<dbReference type="PANTHER" id="PTHR13789:SF318">
    <property type="entry name" value="GERANYLGERANYL DIPHOSPHATE REDUCTASE"/>
    <property type="match status" value="1"/>
</dbReference>
<evidence type="ECO:0000313" key="7">
    <source>
        <dbReference type="EMBL" id="WTR69605.1"/>
    </source>
</evidence>
<dbReference type="Pfam" id="PF01494">
    <property type="entry name" value="FAD_binding_3"/>
    <property type="match status" value="1"/>
</dbReference>
<keyword evidence="4 7" id="KW-0560">Oxidoreductase</keyword>
<dbReference type="EC" id="1.14.13.24" evidence="7"/>
<reference evidence="7 8" key="1">
    <citation type="submission" date="2022-10" db="EMBL/GenBank/DDBJ databases">
        <title>The complete genomes of actinobacterial strains from the NBC collection.</title>
        <authorList>
            <person name="Joergensen T.S."/>
            <person name="Alvarez Arevalo M."/>
            <person name="Sterndorff E.B."/>
            <person name="Faurdal D."/>
            <person name="Vuksanovic O."/>
            <person name="Mourched A.-S."/>
            <person name="Charusanti P."/>
            <person name="Shaw S."/>
            <person name="Blin K."/>
            <person name="Weber T."/>
        </authorList>
    </citation>
    <scope>NUCLEOTIDE SEQUENCE [LARGE SCALE GENOMIC DNA]</scope>
    <source>
        <strain evidence="7 8">NBC_00123</strain>
    </source>
</reference>
<dbReference type="SUPFAM" id="SSF54373">
    <property type="entry name" value="FAD-linked reductases, C-terminal domain"/>
    <property type="match status" value="1"/>
</dbReference>
<keyword evidence="8" id="KW-1185">Reference proteome</keyword>
<evidence type="ECO:0000256" key="3">
    <source>
        <dbReference type="ARBA" id="ARBA00022827"/>
    </source>
</evidence>
<dbReference type="PRINTS" id="PR00420">
    <property type="entry name" value="RNGMNOXGNASE"/>
</dbReference>
<organism evidence="7 8">
    <name type="scientific">Streptomyces zaomyceticus</name>
    <dbReference type="NCBI Taxonomy" id="68286"/>
    <lineage>
        <taxon>Bacteria</taxon>
        <taxon>Bacillati</taxon>
        <taxon>Actinomycetota</taxon>
        <taxon>Actinomycetes</taxon>
        <taxon>Kitasatosporales</taxon>
        <taxon>Streptomycetaceae</taxon>
        <taxon>Streptomyces</taxon>
    </lineage>
</organism>
<evidence type="ECO:0000256" key="2">
    <source>
        <dbReference type="ARBA" id="ARBA00022630"/>
    </source>
</evidence>
<evidence type="ECO:0000256" key="5">
    <source>
        <dbReference type="ARBA" id="ARBA00023033"/>
    </source>
</evidence>
<dbReference type="Gene3D" id="3.50.50.60">
    <property type="entry name" value="FAD/NAD(P)-binding domain"/>
    <property type="match status" value="1"/>
</dbReference>
<accession>A0ABZ1L6L9</accession>
<keyword evidence="5" id="KW-0503">Monooxygenase</keyword>
<dbReference type="GO" id="GO:0018669">
    <property type="term" value="F:3-hydroxybenzoate 6-monooxygenase activity"/>
    <property type="evidence" value="ECO:0007669"/>
    <property type="project" value="UniProtKB-EC"/>
</dbReference>
<dbReference type="InterPro" id="IPR036188">
    <property type="entry name" value="FAD/NAD-bd_sf"/>
</dbReference>
<dbReference type="InterPro" id="IPR002938">
    <property type="entry name" value="FAD-bd"/>
</dbReference>
<proteinExistence type="predicted"/>
<dbReference type="PANTHER" id="PTHR13789">
    <property type="entry name" value="MONOOXYGENASE"/>
    <property type="match status" value="1"/>
</dbReference>
<keyword evidence="3" id="KW-0274">FAD</keyword>
<comment type="cofactor">
    <cofactor evidence="1">
        <name>FAD</name>
        <dbReference type="ChEBI" id="CHEBI:57692"/>
    </cofactor>
</comment>
<dbReference type="NCBIfam" id="NF006021">
    <property type="entry name" value="PRK08163.1"/>
    <property type="match status" value="1"/>
</dbReference>
<dbReference type="RefSeq" id="WP_327164690.1">
    <property type="nucleotide sequence ID" value="NZ_CP108188.1"/>
</dbReference>
<keyword evidence="2" id="KW-0285">Flavoprotein</keyword>
<evidence type="ECO:0000259" key="6">
    <source>
        <dbReference type="Pfam" id="PF01494"/>
    </source>
</evidence>
<sequence length="386" mass="41112">MTPVIVAGGGIGGLAAALGLARAGRRVVVLERSEQFRELGAGIQLGPNAFRAMSRLGIGELPYRCAVFIEELRLLDAVGGGVLARLSLGERFRSRFGAPYAVVHRGELHRALLEACRSAGITLRPGCAVERYEQDGDGVRVFLAGGESLTGSALVGADGLHSAVRLQLAGDGPPTVSGHVTYRSLIPSDRMPEALRKPAAMLWAGPQCHLVHYPLVGGAFYNAVITCDSGATEAVSGEPVGADEVARQFAAVGPGARSLVEAGSDWRRWVLCDRPPLRNWQDGRVVLLGDAAHPMLQYAAQGACMALEDAASLGGHVEGGSADPTEAFARYVADRRDRTARVQTVSRRLGKELYHPRGLEAEARDSMLAALDESALHHEMSWLYEH</sequence>
<protein>
    <submittedName>
        <fullName evidence="7">3-hydroxybenzoate 6-monooxygenase</fullName>
        <ecNumber evidence="7">1.14.13.24</ecNumber>
    </submittedName>
</protein>
<evidence type="ECO:0000256" key="1">
    <source>
        <dbReference type="ARBA" id="ARBA00001974"/>
    </source>
</evidence>
<name>A0ABZ1L6L9_9ACTN</name>
<evidence type="ECO:0000313" key="8">
    <source>
        <dbReference type="Proteomes" id="UP001622594"/>
    </source>
</evidence>
<dbReference type="EMBL" id="CP108188">
    <property type="protein sequence ID" value="WTR69605.1"/>
    <property type="molecule type" value="Genomic_DNA"/>
</dbReference>
<feature type="domain" description="FAD-binding" evidence="6">
    <location>
        <begin position="2"/>
        <end position="342"/>
    </location>
</feature>
<dbReference type="SUPFAM" id="SSF51905">
    <property type="entry name" value="FAD/NAD(P)-binding domain"/>
    <property type="match status" value="1"/>
</dbReference>
<evidence type="ECO:0000256" key="4">
    <source>
        <dbReference type="ARBA" id="ARBA00023002"/>
    </source>
</evidence>
<gene>
    <name evidence="7" type="ORF">OG814_10175</name>
</gene>
<dbReference type="InterPro" id="IPR050493">
    <property type="entry name" value="FAD-dep_Monooxygenase_BioMet"/>
</dbReference>
<dbReference type="Proteomes" id="UP001622594">
    <property type="component" value="Chromosome"/>
</dbReference>